<name>A0A450U244_9GAMM</name>
<proteinExistence type="predicted"/>
<organism evidence="2">
    <name type="scientific">Candidatus Kentrum sp. FW</name>
    <dbReference type="NCBI Taxonomy" id="2126338"/>
    <lineage>
        <taxon>Bacteria</taxon>
        <taxon>Pseudomonadati</taxon>
        <taxon>Pseudomonadota</taxon>
        <taxon>Gammaproteobacteria</taxon>
        <taxon>Candidatus Kentrum</taxon>
    </lineage>
</organism>
<feature type="compositionally biased region" description="Basic and acidic residues" evidence="1">
    <location>
        <begin position="188"/>
        <end position="201"/>
    </location>
</feature>
<feature type="region of interest" description="Disordered" evidence="1">
    <location>
        <begin position="173"/>
        <end position="208"/>
    </location>
</feature>
<evidence type="ECO:0000256" key="1">
    <source>
        <dbReference type="SAM" id="MobiDB-lite"/>
    </source>
</evidence>
<gene>
    <name evidence="2" type="ORF">BECKFW1821C_GA0114237_111111</name>
</gene>
<accession>A0A450U244</accession>
<protein>
    <submittedName>
        <fullName evidence="2">Uncharacterized protein</fullName>
    </submittedName>
</protein>
<evidence type="ECO:0000313" key="2">
    <source>
        <dbReference type="EMBL" id="VFJ76900.1"/>
    </source>
</evidence>
<sequence length="914" mass="105794">MFVCRGALSAYEAWPEGEDTPRPHIVVIRNVLHELDIQETSDLLYHISHHCLENDELLIQDLMVFTDPERGNVCWRAQNLDSALKSLGWQNSFTVESTKSRTMWFSLMATRHSPYQGEKKSVEQNIFEQRVSQWHEWKKSGCLTPESNGKYHTEKAKADFDLQFGALTKQIADMDPNAFGSPPDEAEDRLSEEKHETHKNSGDNLTEDSCKHFSEREKMNRDNDFDRRITALLKDRLSDALSMFSDQPKVWVDPILYEPENIGGKSGNEERTEVKIDDLIREPYSVVIKAPPQFGLTCLAHHLTIEAWKVGSLWLYLDMDKINIHIFEPEKSVVKGLQKMGLGDKKVDCIILDSWKPSAAGAMKVLRGLCNTYDDVPVIVMYAIGDFGFNSEEKVNIDRRFRELRLAALPRNSIRKVVSDYNTKKNIGDEDVVLGKVVKDIDALNMHRTPMNCITLLKISEKHFDESPVNRTKMIEMILFVLFDLFDIPTYKTKPDVKDCEYVLGYFCELMIKEGRYDFTKEEFIGKTSSFCNERLLDLEVWIVFDILFENRIIINHGGGFRFKALYWICYFAANRMHADEVFYQYIVNERTYVNLPELVEFYTGIDRRGSDMVRVLTADLSEQCAIVEKKTGLSIDFNLFESMEWDPSKKDIEEIQRRINDEVSKSNLPDSLKDKYADKDYDFNKPYDQEVREVLDKYTFLILDRKIRASSRALRNSDYIKPEEKRLLLKEIARGWSLFSKILFVLSPIMAARGWASFDGLGFILSSPDGLDIMEKIDRIILTTPGFVTALFKDDLFSPKGAPVLYETIDSTESKLIKHELMLLLIFCRPKGWDKHVENYIRTIPKKSAYLLDISNLLRNRCKYDFASKGELAHMGNLLKMCYARHISEGHHLIDDMKRISNSVIPERVNNEE</sequence>
<dbReference type="EMBL" id="CAADFE010000111">
    <property type="protein sequence ID" value="VFJ76900.1"/>
    <property type="molecule type" value="Genomic_DNA"/>
</dbReference>
<dbReference type="AlphaFoldDB" id="A0A450U244"/>
<reference evidence="2" key="1">
    <citation type="submission" date="2019-02" db="EMBL/GenBank/DDBJ databases">
        <authorList>
            <person name="Gruber-Vodicka R. H."/>
            <person name="Seah K. B. B."/>
        </authorList>
    </citation>
    <scope>NUCLEOTIDE SEQUENCE</scope>
    <source>
        <strain evidence="2">BECK_BZ131</strain>
    </source>
</reference>